<proteinExistence type="predicted"/>
<evidence type="ECO:0000256" key="1">
    <source>
        <dbReference type="ARBA" id="ARBA00022737"/>
    </source>
</evidence>
<dbReference type="Pfam" id="PF24883">
    <property type="entry name" value="NPHP3_N"/>
    <property type="match status" value="1"/>
</dbReference>
<keyword evidence="5" id="KW-1185">Reference proteome</keyword>
<reference evidence="4" key="1">
    <citation type="journal article" date="2020" name="Stud. Mycol.">
        <title>101 Dothideomycetes genomes: a test case for predicting lifestyles and emergence of pathogens.</title>
        <authorList>
            <person name="Haridas S."/>
            <person name="Albert R."/>
            <person name="Binder M."/>
            <person name="Bloem J."/>
            <person name="Labutti K."/>
            <person name="Salamov A."/>
            <person name="Andreopoulos B."/>
            <person name="Baker S."/>
            <person name="Barry K."/>
            <person name="Bills G."/>
            <person name="Bluhm B."/>
            <person name="Cannon C."/>
            <person name="Castanera R."/>
            <person name="Culley D."/>
            <person name="Daum C."/>
            <person name="Ezra D."/>
            <person name="Gonzalez J."/>
            <person name="Henrissat B."/>
            <person name="Kuo A."/>
            <person name="Liang C."/>
            <person name="Lipzen A."/>
            <person name="Lutzoni F."/>
            <person name="Magnuson J."/>
            <person name="Mondo S."/>
            <person name="Nolan M."/>
            <person name="Ohm R."/>
            <person name="Pangilinan J."/>
            <person name="Park H.-J."/>
            <person name="Ramirez L."/>
            <person name="Alfaro M."/>
            <person name="Sun H."/>
            <person name="Tritt A."/>
            <person name="Yoshinaga Y."/>
            <person name="Zwiers L.-H."/>
            <person name="Turgeon B."/>
            <person name="Goodwin S."/>
            <person name="Spatafora J."/>
            <person name="Crous P."/>
            <person name="Grigoriev I."/>
        </authorList>
    </citation>
    <scope>NUCLEOTIDE SEQUENCE</scope>
    <source>
        <strain evidence="4">CBS 207.26</strain>
    </source>
</reference>
<evidence type="ECO:0000259" key="3">
    <source>
        <dbReference type="Pfam" id="PF24883"/>
    </source>
</evidence>
<keyword evidence="1" id="KW-0677">Repeat</keyword>
<dbReference type="PANTHER" id="PTHR10039">
    <property type="entry name" value="AMELOGENIN"/>
    <property type="match status" value="1"/>
</dbReference>
<dbReference type="PANTHER" id="PTHR10039:SF14">
    <property type="entry name" value="NACHT DOMAIN-CONTAINING PROTEIN"/>
    <property type="match status" value="1"/>
</dbReference>
<dbReference type="AlphaFoldDB" id="A0A6A6DW88"/>
<keyword evidence="2" id="KW-0853">WD repeat</keyword>
<dbReference type="Gene3D" id="3.40.50.300">
    <property type="entry name" value="P-loop containing nucleotide triphosphate hydrolases"/>
    <property type="match status" value="1"/>
</dbReference>
<dbReference type="InterPro" id="IPR015943">
    <property type="entry name" value="WD40/YVTN_repeat-like_dom_sf"/>
</dbReference>
<accession>A0A6A6DW88</accession>
<dbReference type="PROSITE" id="PS50082">
    <property type="entry name" value="WD_REPEATS_2"/>
    <property type="match status" value="2"/>
</dbReference>
<dbReference type="Proteomes" id="UP000800200">
    <property type="component" value="Unassembled WGS sequence"/>
</dbReference>
<gene>
    <name evidence="4" type="ORF">K469DRAFT_581137</name>
</gene>
<dbReference type="InterPro" id="IPR056884">
    <property type="entry name" value="NPHP3-like_N"/>
</dbReference>
<dbReference type="PROSITE" id="PS50294">
    <property type="entry name" value="WD_REPEATS_REGION"/>
    <property type="match status" value="1"/>
</dbReference>
<evidence type="ECO:0000313" key="4">
    <source>
        <dbReference type="EMBL" id="KAF2183951.1"/>
    </source>
</evidence>
<sequence>IDNPISRLPYAEDASFNSYSKQHESVCLPDTRVDLLRGIYSWADGQDERCIFWLNGLAGTGKSTIARTVARRYFEQDRLGASFFFSKGGGDVGHAGKFVTTVAVQLASSVPSLHRFICDAITERSKIVTQSLRDQWHQLVLRPLLRLDSNGFQSSYILVVDALDECGNENDIGIILRLLGEARALETVRLRVFITSRPEIPIRLGFYQLPEAEHQDFVLHSISPAIVNHDIHIFLEYKLDLIRQERSLDADWPGEEVVERLVENASSLFIWAATASRFIQEGKRFAAKRLTMILEGSSRAVTAPEKHLNEIYITVLKHSISQDYTGEEQEELYRMLRRMLGGIVVLLSPLSARSLSKLFNVPNQDIDQTMEDLHSILDIPEDQTRPLRLHHPSFRDFLLNKERCGDPNFWVDEKQAHRMLANNCIRLMSSSLKQDICGVDAPGVLVHNVESSRVEQRLPPELQYACLYWIEHLQKSGARLCDNDQAHQFLQAHLPHWLEALSWMRKVSEGIHAIASLESIALKSDCPDLYAFIYDMKRFALYGRSVIEQAPLQVYCSALLFAPIMSLVRRRFVGLVPRWIKRPPEVEKDWNALLQTLEGHSRSVSAVAFSPDGKVLASASDDETVKLWDAGTGAVLASVSYDKTVKLWDASTGAVLQTLEVDAVVRTLLFSKDGAFIQTDGGALHTTLHTTSLPSSDVLSRSSLLHGISVSEQWVRWGTEDILWLPKEYRPSCTAIYESVVALGNFSGRMLILEFAF</sequence>
<evidence type="ECO:0000313" key="5">
    <source>
        <dbReference type="Proteomes" id="UP000800200"/>
    </source>
</evidence>
<dbReference type="InterPro" id="IPR027417">
    <property type="entry name" value="P-loop_NTPase"/>
</dbReference>
<feature type="repeat" description="WD" evidence="2">
    <location>
        <begin position="636"/>
        <end position="658"/>
    </location>
</feature>
<feature type="non-terminal residue" evidence="4">
    <location>
        <position position="1"/>
    </location>
</feature>
<organism evidence="4 5">
    <name type="scientific">Zopfia rhizophila CBS 207.26</name>
    <dbReference type="NCBI Taxonomy" id="1314779"/>
    <lineage>
        <taxon>Eukaryota</taxon>
        <taxon>Fungi</taxon>
        <taxon>Dikarya</taxon>
        <taxon>Ascomycota</taxon>
        <taxon>Pezizomycotina</taxon>
        <taxon>Dothideomycetes</taxon>
        <taxon>Dothideomycetes incertae sedis</taxon>
        <taxon>Zopfiaceae</taxon>
        <taxon>Zopfia</taxon>
    </lineage>
</organism>
<protein>
    <recommendedName>
        <fullName evidence="3">Nephrocystin 3-like N-terminal domain-containing protein</fullName>
    </recommendedName>
</protein>
<feature type="repeat" description="WD" evidence="2">
    <location>
        <begin position="597"/>
        <end position="638"/>
    </location>
</feature>
<dbReference type="SMART" id="SM00320">
    <property type="entry name" value="WD40"/>
    <property type="match status" value="1"/>
</dbReference>
<dbReference type="SUPFAM" id="SSF50978">
    <property type="entry name" value="WD40 repeat-like"/>
    <property type="match status" value="1"/>
</dbReference>
<dbReference type="OrthoDB" id="674604at2759"/>
<name>A0A6A6DW88_9PEZI</name>
<dbReference type="Gene3D" id="2.130.10.10">
    <property type="entry name" value="YVTN repeat-like/Quinoprotein amine dehydrogenase"/>
    <property type="match status" value="2"/>
</dbReference>
<feature type="domain" description="Nephrocystin 3-like N-terminal" evidence="3">
    <location>
        <begin position="41"/>
        <end position="197"/>
    </location>
</feature>
<dbReference type="InterPro" id="IPR001680">
    <property type="entry name" value="WD40_rpt"/>
</dbReference>
<dbReference type="InterPro" id="IPR036322">
    <property type="entry name" value="WD40_repeat_dom_sf"/>
</dbReference>
<dbReference type="Pfam" id="PF00400">
    <property type="entry name" value="WD40"/>
    <property type="match status" value="2"/>
</dbReference>
<dbReference type="SUPFAM" id="SSF52540">
    <property type="entry name" value="P-loop containing nucleoside triphosphate hydrolases"/>
    <property type="match status" value="1"/>
</dbReference>
<dbReference type="EMBL" id="ML994640">
    <property type="protein sequence ID" value="KAF2183951.1"/>
    <property type="molecule type" value="Genomic_DNA"/>
</dbReference>
<evidence type="ECO:0000256" key="2">
    <source>
        <dbReference type="PROSITE-ProRule" id="PRU00221"/>
    </source>
</evidence>